<evidence type="ECO:0000256" key="5">
    <source>
        <dbReference type="ARBA" id="ARBA00022763"/>
    </source>
</evidence>
<feature type="active site" description="Proton donor; for delta-elimination activity" evidence="15">
    <location>
        <position position="283"/>
    </location>
</feature>
<keyword evidence="4 15" id="KW-0479">Metal-binding</keyword>
<evidence type="ECO:0000259" key="16">
    <source>
        <dbReference type="PROSITE" id="PS51066"/>
    </source>
</evidence>
<evidence type="ECO:0000259" key="17">
    <source>
        <dbReference type="PROSITE" id="PS51068"/>
    </source>
</evidence>
<accession>A0A937L6W1</accession>
<dbReference type="GO" id="GO:0003684">
    <property type="term" value="F:damaged DNA binding"/>
    <property type="evidence" value="ECO:0007669"/>
    <property type="project" value="InterPro"/>
</dbReference>
<comment type="subunit">
    <text evidence="3 15">Monomer.</text>
</comment>
<evidence type="ECO:0000256" key="4">
    <source>
        <dbReference type="ARBA" id="ARBA00022723"/>
    </source>
</evidence>
<feature type="active site" description="Proton donor" evidence="15">
    <location>
        <position position="3"/>
    </location>
</feature>
<keyword evidence="12 15" id="KW-0511">Multifunctional enzyme</keyword>
<evidence type="ECO:0000256" key="8">
    <source>
        <dbReference type="ARBA" id="ARBA00022833"/>
    </source>
</evidence>
<evidence type="ECO:0000313" key="19">
    <source>
        <dbReference type="Proteomes" id="UP000785783"/>
    </source>
</evidence>
<evidence type="ECO:0000256" key="9">
    <source>
        <dbReference type="ARBA" id="ARBA00023125"/>
    </source>
</evidence>
<keyword evidence="7 15" id="KW-0378">Hydrolase</keyword>
<name>A0A937L6W1_9PROT</name>
<dbReference type="SUPFAM" id="SSF57716">
    <property type="entry name" value="Glucocorticoid receptor-like (DNA-binding domain)"/>
    <property type="match status" value="1"/>
</dbReference>
<comment type="caution">
    <text evidence="18">The sequence shown here is derived from an EMBL/GenBank/DDBJ whole genome shotgun (WGS) entry which is preliminary data.</text>
</comment>
<dbReference type="PANTHER" id="PTHR22993">
    <property type="entry name" value="FORMAMIDOPYRIMIDINE-DNA GLYCOSYLASE"/>
    <property type="match status" value="1"/>
</dbReference>
<evidence type="ECO:0000256" key="10">
    <source>
        <dbReference type="ARBA" id="ARBA00023204"/>
    </source>
</evidence>
<dbReference type="InterPro" id="IPR015887">
    <property type="entry name" value="DNA_glyclase_Znf_dom_DNA_BS"/>
</dbReference>
<dbReference type="HAMAP" id="MF_00103">
    <property type="entry name" value="Fapy_DNA_glycosyl"/>
    <property type="match status" value="1"/>
</dbReference>
<evidence type="ECO:0000256" key="7">
    <source>
        <dbReference type="ARBA" id="ARBA00022801"/>
    </source>
</evidence>
<evidence type="ECO:0000256" key="14">
    <source>
        <dbReference type="ARBA" id="ARBA00044632"/>
    </source>
</evidence>
<dbReference type="EC" id="4.2.99.18" evidence="15"/>
<feature type="active site" description="Proton donor; for beta-elimination activity" evidence="15">
    <location>
        <position position="58"/>
    </location>
</feature>
<dbReference type="CDD" id="cd08966">
    <property type="entry name" value="EcFpg-like_N"/>
    <property type="match status" value="1"/>
</dbReference>
<evidence type="ECO:0000256" key="15">
    <source>
        <dbReference type="HAMAP-Rule" id="MF_00103"/>
    </source>
</evidence>
<reference evidence="18" key="1">
    <citation type="submission" date="2020-10" db="EMBL/GenBank/DDBJ databases">
        <title>Microbiome of the Black Sea water column analyzed by genome centric metagenomics.</title>
        <authorList>
            <person name="Cabello-Yeves P.J."/>
            <person name="Callieri C."/>
            <person name="Picazo A."/>
            <person name="Mehrshad M."/>
            <person name="Haro-Moreno J.M."/>
            <person name="Roda-Garcia J."/>
            <person name="Dzembekova N."/>
            <person name="Slabakova V."/>
            <person name="Slabakova N."/>
            <person name="Moncheva S."/>
            <person name="Rodriguez-Valera F."/>
        </authorList>
    </citation>
    <scope>NUCLEOTIDE SEQUENCE</scope>
    <source>
        <strain evidence="18">BS307-5m-G5</strain>
    </source>
</reference>
<keyword evidence="8 15" id="KW-0862">Zinc</keyword>
<evidence type="ECO:0000256" key="11">
    <source>
        <dbReference type="ARBA" id="ARBA00023239"/>
    </source>
</evidence>
<gene>
    <name evidence="15 18" type="primary">mutM</name>
    <name evidence="15" type="synonym">fpg</name>
    <name evidence="18" type="ORF">ISQ19_04645</name>
</gene>
<dbReference type="GO" id="GO:0034039">
    <property type="term" value="F:8-oxo-7,8-dihydroguanine DNA N-glycosylase activity"/>
    <property type="evidence" value="ECO:0007669"/>
    <property type="project" value="TreeGrafter"/>
</dbReference>
<evidence type="ECO:0000256" key="6">
    <source>
        <dbReference type="ARBA" id="ARBA00022771"/>
    </source>
</evidence>
<evidence type="ECO:0000256" key="3">
    <source>
        <dbReference type="ARBA" id="ARBA00011245"/>
    </source>
</evidence>
<evidence type="ECO:0000313" key="18">
    <source>
        <dbReference type="EMBL" id="MBL6761968.1"/>
    </source>
</evidence>
<keyword evidence="13 15" id="KW-0326">Glycosidase</keyword>
<dbReference type="AlphaFoldDB" id="A0A937L6W1"/>
<dbReference type="NCBIfam" id="TIGR00577">
    <property type="entry name" value="fpg"/>
    <property type="match status" value="1"/>
</dbReference>
<feature type="binding site" evidence="15">
    <location>
        <position position="172"/>
    </location>
    <ligand>
        <name>DNA</name>
        <dbReference type="ChEBI" id="CHEBI:16991"/>
    </ligand>
</feature>
<keyword evidence="11 15" id="KW-0456">Lyase</keyword>
<evidence type="ECO:0000256" key="12">
    <source>
        <dbReference type="ARBA" id="ARBA00023268"/>
    </source>
</evidence>
<organism evidence="18 19">
    <name type="scientific">PS1 clade bacterium</name>
    <dbReference type="NCBI Taxonomy" id="2175152"/>
    <lineage>
        <taxon>Bacteria</taxon>
        <taxon>Pseudomonadati</taxon>
        <taxon>Pseudomonadota</taxon>
        <taxon>Alphaproteobacteria</taxon>
        <taxon>PS1 clade</taxon>
    </lineage>
</organism>
<dbReference type="NCBIfam" id="NF002211">
    <property type="entry name" value="PRK01103.1"/>
    <property type="match status" value="1"/>
</dbReference>
<feature type="binding site" evidence="15">
    <location>
        <position position="130"/>
    </location>
    <ligand>
        <name>DNA</name>
        <dbReference type="ChEBI" id="CHEBI:16991"/>
    </ligand>
</feature>
<dbReference type="Pfam" id="PF06831">
    <property type="entry name" value="H2TH"/>
    <property type="match status" value="1"/>
</dbReference>
<dbReference type="Gene3D" id="3.20.190.10">
    <property type="entry name" value="MutM-like, N-terminal"/>
    <property type="match status" value="1"/>
</dbReference>
<dbReference type="Proteomes" id="UP000785783">
    <property type="component" value="Unassembled WGS sequence"/>
</dbReference>
<dbReference type="SMART" id="SM00898">
    <property type="entry name" value="Fapy_DNA_glyco"/>
    <property type="match status" value="1"/>
</dbReference>
<dbReference type="PROSITE" id="PS51068">
    <property type="entry name" value="FPG_CAT"/>
    <property type="match status" value="1"/>
</dbReference>
<dbReference type="EC" id="3.2.2.23" evidence="15"/>
<comment type="catalytic activity">
    <reaction evidence="1 15">
        <text>Hydrolysis of DNA containing ring-opened 7-methylguanine residues, releasing 2,6-diamino-4-hydroxy-5-(N-methyl)formamidopyrimidine.</text>
        <dbReference type="EC" id="3.2.2.23"/>
    </reaction>
</comment>
<feature type="domain" description="FPG-type" evidence="16">
    <location>
        <begin position="257"/>
        <end position="293"/>
    </location>
</feature>
<keyword evidence="10 15" id="KW-0234">DNA repair</keyword>
<dbReference type="SMART" id="SM01232">
    <property type="entry name" value="H2TH"/>
    <property type="match status" value="1"/>
</dbReference>
<evidence type="ECO:0000256" key="2">
    <source>
        <dbReference type="ARBA" id="ARBA00009409"/>
    </source>
</evidence>
<keyword evidence="6 15" id="KW-0863">Zinc-finger</keyword>
<feature type="domain" description="Formamidopyrimidine-DNA glycosylase catalytic" evidence="17">
    <location>
        <begin position="2"/>
        <end position="133"/>
    </location>
</feature>
<dbReference type="GO" id="GO:0008270">
    <property type="term" value="F:zinc ion binding"/>
    <property type="evidence" value="ECO:0007669"/>
    <property type="project" value="UniProtKB-UniRule"/>
</dbReference>
<comment type="function">
    <text evidence="15">Involved in base excision repair of DNA damaged by oxidation or by mutagenic agents. Acts as DNA glycosylase that recognizes and removes damaged bases. Has a preference for oxidized purines, such as 7,8-dihydro-8-oxoguanine (8-oxoG). Has AP (apurinic/apyrimidinic) lyase activity and introduces nicks in the DNA strand. Cleaves the DNA backbone by beta-delta elimination to generate a single-strand break at the site of the removed base with both 3'- and 5'-phosphates.</text>
</comment>
<dbReference type="InterPro" id="IPR012319">
    <property type="entry name" value="FPG_cat"/>
</dbReference>
<evidence type="ECO:0000256" key="1">
    <source>
        <dbReference type="ARBA" id="ARBA00001668"/>
    </source>
</evidence>
<dbReference type="InterPro" id="IPR010979">
    <property type="entry name" value="Ribosomal_uS13-like_H2TH"/>
</dbReference>
<feature type="binding site" evidence="15">
    <location>
        <position position="111"/>
    </location>
    <ligand>
        <name>DNA</name>
        <dbReference type="ChEBI" id="CHEBI:16991"/>
    </ligand>
</feature>
<keyword evidence="9 15" id="KW-0238">DNA-binding</keyword>
<sequence length="293" mass="32245">MPELPEVETVRRGLAPHIEGRRIKRLVLNRADLRFPFPKDFAARMEGAVVARFTRRAKYLLAEMQSPKGKPFFWLSHLGMTGRFMLTPPQATTLEPGLYAHEVAPPVAAKHIHVDIAFDDGTKLAFADPRRFGFMDMFAAPETGSPFLKHLGPEPLGNDFNEGVLLAAAKGRKTPVKNFLLDQRVVAGLGNIYVCEALFMAGISPKRKAANLGAKRVARLAPAIRDVLARAIEAGGSTLRDFAHEDGAMGYFQHDFKVYGREGEVCSAPECSASVKRMVQVGRSSFYCSACQK</sequence>
<dbReference type="PANTHER" id="PTHR22993:SF9">
    <property type="entry name" value="FORMAMIDOPYRIMIDINE-DNA GLYCOSYLASE"/>
    <property type="match status" value="1"/>
</dbReference>
<protein>
    <recommendedName>
        <fullName evidence="15">Formamidopyrimidine-DNA glycosylase</fullName>
        <shortName evidence="15">Fapy-DNA glycosylase</shortName>
        <ecNumber evidence="15">3.2.2.23</ecNumber>
    </recommendedName>
    <alternativeName>
        <fullName evidence="15">DNA-(apurinic or apyrimidinic site) lyase MutM</fullName>
        <shortName evidence="15">AP lyase MutM</shortName>
        <ecNumber evidence="15">4.2.99.18</ecNumber>
    </alternativeName>
</protein>
<proteinExistence type="inferred from homology"/>
<dbReference type="SUPFAM" id="SSF81624">
    <property type="entry name" value="N-terminal domain of MutM-like DNA repair proteins"/>
    <property type="match status" value="1"/>
</dbReference>
<keyword evidence="5 15" id="KW-0227">DNA damage</keyword>
<dbReference type="InterPro" id="IPR015886">
    <property type="entry name" value="H2TH_FPG"/>
</dbReference>
<dbReference type="SUPFAM" id="SSF46946">
    <property type="entry name" value="S13-like H2TH domain"/>
    <property type="match status" value="1"/>
</dbReference>
<dbReference type="PROSITE" id="PS01242">
    <property type="entry name" value="ZF_FPG_1"/>
    <property type="match status" value="1"/>
</dbReference>
<feature type="active site" description="Schiff-base intermediate with DNA" evidence="15">
    <location>
        <position position="2"/>
    </location>
</feature>
<dbReference type="EMBL" id="JADHOK010000054">
    <property type="protein sequence ID" value="MBL6761968.1"/>
    <property type="molecule type" value="Genomic_DNA"/>
</dbReference>
<dbReference type="FunFam" id="1.10.8.50:FF:000003">
    <property type="entry name" value="Formamidopyrimidine-DNA glycosylase"/>
    <property type="match status" value="1"/>
</dbReference>
<dbReference type="PROSITE" id="PS51066">
    <property type="entry name" value="ZF_FPG_2"/>
    <property type="match status" value="1"/>
</dbReference>
<dbReference type="InterPro" id="IPR035937">
    <property type="entry name" value="FPG_N"/>
</dbReference>
<dbReference type="InterPro" id="IPR020629">
    <property type="entry name" value="FPG_Glyclase"/>
</dbReference>
<dbReference type="GO" id="GO:0006284">
    <property type="term" value="P:base-excision repair"/>
    <property type="evidence" value="ECO:0007669"/>
    <property type="project" value="InterPro"/>
</dbReference>
<dbReference type="Pfam" id="PF01149">
    <property type="entry name" value="Fapy_DNA_glyco"/>
    <property type="match status" value="1"/>
</dbReference>
<comment type="cofactor">
    <cofactor evidence="15">
        <name>Zn(2+)</name>
        <dbReference type="ChEBI" id="CHEBI:29105"/>
    </cofactor>
    <text evidence="15">Binds 1 zinc ion per subunit.</text>
</comment>
<evidence type="ECO:0000256" key="13">
    <source>
        <dbReference type="ARBA" id="ARBA00023295"/>
    </source>
</evidence>
<dbReference type="Gene3D" id="1.10.8.50">
    <property type="match status" value="1"/>
</dbReference>
<comment type="similarity">
    <text evidence="2 15">Belongs to the FPG family.</text>
</comment>
<dbReference type="InterPro" id="IPR000214">
    <property type="entry name" value="Znf_DNA_glyclase/AP_lyase"/>
</dbReference>
<comment type="catalytic activity">
    <reaction evidence="14 15">
        <text>2'-deoxyribonucleotide-(2'-deoxyribose 5'-phosphate)-2'-deoxyribonucleotide-DNA = a 3'-end 2'-deoxyribonucleotide-(2,3-dehydro-2,3-deoxyribose 5'-phosphate)-DNA + a 5'-end 5'-phospho-2'-deoxyribonucleoside-DNA + H(+)</text>
        <dbReference type="Rhea" id="RHEA:66592"/>
        <dbReference type="Rhea" id="RHEA-COMP:13180"/>
        <dbReference type="Rhea" id="RHEA-COMP:16897"/>
        <dbReference type="Rhea" id="RHEA-COMP:17067"/>
        <dbReference type="ChEBI" id="CHEBI:15378"/>
        <dbReference type="ChEBI" id="CHEBI:136412"/>
        <dbReference type="ChEBI" id="CHEBI:157695"/>
        <dbReference type="ChEBI" id="CHEBI:167181"/>
        <dbReference type="EC" id="4.2.99.18"/>
    </reaction>
</comment>
<dbReference type="GO" id="GO:0140078">
    <property type="term" value="F:class I DNA-(apurinic or apyrimidinic site) endonuclease activity"/>
    <property type="evidence" value="ECO:0007669"/>
    <property type="project" value="UniProtKB-EC"/>
</dbReference>